<feature type="compositionally biased region" description="Basic and acidic residues" evidence="1">
    <location>
        <begin position="14"/>
        <end position="25"/>
    </location>
</feature>
<dbReference type="OrthoDB" id="7392037at2"/>
<organism evidence="2 3">
    <name type="scientific">Pelagerythrobacter rhizovicinus</name>
    <dbReference type="NCBI Taxonomy" id="2268576"/>
    <lineage>
        <taxon>Bacteria</taxon>
        <taxon>Pseudomonadati</taxon>
        <taxon>Pseudomonadota</taxon>
        <taxon>Alphaproteobacteria</taxon>
        <taxon>Sphingomonadales</taxon>
        <taxon>Erythrobacteraceae</taxon>
        <taxon>Pelagerythrobacter</taxon>
    </lineage>
</organism>
<dbReference type="EMBL" id="SDPV01000002">
    <property type="protein sequence ID" value="RXZ65021.1"/>
    <property type="molecule type" value="Genomic_DNA"/>
</dbReference>
<feature type="compositionally biased region" description="Polar residues" evidence="1">
    <location>
        <begin position="1"/>
        <end position="10"/>
    </location>
</feature>
<dbReference type="Gene3D" id="6.10.280.50">
    <property type="match status" value="1"/>
</dbReference>
<accession>A0A4Q2KP53</accession>
<dbReference type="InterPro" id="IPR007420">
    <property type="entry name" value="DUF465"/>
</dbReference>
<dbReference type="Pfam" id="PF04325">
    <property type="entry name" value="DUF465"/>
    <property type="match status" value="1"/>
</dbReference>
<comment type="caution">
    <text evidence="2">The sequence shown here is derived from an EMBL/GenBank/DDBJ whole genome shotgun (WGS) entry which is preliminary data.</text>
</comment>
<dbReference type="Proteomes" id="UP000293623">
    <property type="component" value="Unassembled WGS sequence"/>
</dbReference>
<evidence type="ECO:0000313" key="2">
    <source>
        <dbReference type="EMBL" id="RXZ65021.1"/>
    </source>
</evidence>
<reference evidence="2 3" key="1">
    <citation type="submission" date="2019-01" db="EMBL/GenBank/DDBJ databases">
        <title>Altererythrobacter rhizovicinus sp. nov., isolated from the rhizosphere soil of Haloxylon ammodendron.</title>
        <authorList>
            <person name="Li H.-P."/>
            <person name="Gou J.-Y."/>
            <person name="Yao D."/>
            <person name="Han Q.-Q."/>
            <person name="Shao K.-Z."/>
            <person name="Zhao Q."/>
            <person name="Zhang J.-L."/>
        </authorList>
    </citation>
    <scope>NUCLEOTIDE SEQUENCE [LARGE SCALE GENOMIC DNA]</scope>
    <source>
        <strain evidence="2 3">AY-3R</strain>
    </source>
</reference>
<evidence type="ECO:0000256" key="1">
    <source>
        <dbReference type="SAM" id="MobiDB-lite"/>
    </source>
</evidence>
<proteinExistence type="predicted"/>
<gene>
    <name evidence="2" type="ORF">ETX26_09490</name>
</gene>
<keyword evidence="3" id="KW-1185">Reference proteome</keyword>
<dbReference type="InterPro" id="IPR038444">
    <property type="entry name" value="DUF465_sf"/>
</dbReference>
<feature type="region of interest" description="Disordered" evidence="1">
    <location>
        <begin position="1"/>
        <end position="34"/>
    </location>
</feature>
<evidence type="ECO:0000313" key="3">
    <source>
        <dbReference type="Proteomes" id="UP000293623"/>
    </source>
</evidence>
<sequence length="51" mass="5797">MVSSHASALQNKHAGLENRLREEMNRPSPDASTIQAIKRQKLRIKEELAEI</sequence>
<name>A0A4Q2KP53_9SPHN</name>
<dbReference type="AlphaFoldDB" id="A0A4Q2KP53"/>
<protein>
    <submittedName>
        <fullName evidence="2">DUF465 domain-containing protein</fullName>
    </submittedName>
</protein>